<reference evidence="2 3" key="2">
    <citation type="journal article" date="2004" name="Trends Parasitol.">
        <title>The Anopheles gambiae genome: an update.</title>
        <authorList>
            <person name="Mongin E."/>
            <person name="Louis C."/>
            <person name="Holt R.A."/>
            <person name="Birney E."/>
            <person name="Collins F.H."/>
        </authorList>
    </citation>
    <scope>NUCLEOTIDE SEQUENCE [LARGE SCALE GENOMIC DNA]</scope>
    <source>
        <strain evidence="2 3">PEST</strain>
    </source>
</reference>
<organism evidence="2 3">
    <name type="scientific">Anopheles gambiae</name>
    <name type="common">African malaria mosquito</name>
    <dbReference type="NCBI Taxonomy" id="7165"/>
    <lineage>
        <taxon>Eukaryota</taxon>
        <taxon>Metazoa</taxon>
        <taxon>Ecdysozoa</taxon>
        <taxon>Arthropoda</taxon>
        <taxon>Hexapoda</taxon>
        <taxon>Insecta</taxon>
        <taxon>Pterygota</taxon>
        <taxon>Neoptera</taxon>
        <taxon>Endopterygota</taxon>
        <taxon>Diptera</taxon>
        <taxon>Nematocera</taxon>
        <taxon>Culicoidea</taxon>
        <taxon>Culicidae</taxon>
        <taxon>Anophelinae</taxon>
        <taxon>Anopheles</taxon>
    </lineage>
</organism>
<dbReference type="EnsemblMetazoa" id="AGAP009382-RA">
    <property type="protein sequence ID" value="AGAP009382-PA"/>
    <property type="gene ID" value="AGAP009382"/>
</dbReference>
<sequence>MIFCISPKISSQRSSSMATI</sequence>
<keyword evidence="3" id="KW-1185">Reference proteome</keyword>
<reference evidence="2" key="3">
    <citation type="submission" date="2020-05" db="UniProtKB">
        <authorList>
            <consortium name="EnsemblMetazoa"/>
        </authorList>
    </citation>
    <scope>IDENTIFICATION</scope>
    <source>
        <strain evidence="2">PEST</strain>
    </source>
</reference>
<dbReference type="Proteomes" id="UP000007062">
    <property type="component" value="Chromosome 3R"/>
</dbReference>
<evidence type="ECO:0000313" key="3">
    <source>
        <dbReference type="Proteomes" id="UP000007062"/>
    </source>
</evidence>
<dbReference type="AlphaFoldDB" id="A0A1S4H0Z0"/>
<proteinExistence type="predicted"/>
<reference evidence="2 3" key="1">
    <citation type="journal article" date="2002" name="Science">
        <title>The genome sequence of the malaria mosquito Anopheles gambiae.</title>
        <authorList>
            <person name="Holt R.A."/>
            <person name="Subramanian G.M."/>
            <person name="Halpern A."/>
            <person name="Sutton G.G."/>
            <person name="Charlab R."/>
            <person name="Nusskern D.R."/>
            <person name="Wincker P."/>
            <person name="Clark A.G."/>
            <person name="Ribeiro J.M."/>
            <person name="Wides R."/>
            <person name="Salzberg S.L."/>
            <person name="Loftus B."/>
            <person name="Yandell M."/>
            <person name="Majoros W.H."/>
            <person name="Rusch D.B."/>
            <person name="Lai Z."/>
            <person name="Kraft C.L."/>
            <person name="Abril J.F."/>
            <person name="Anthouard V."/>
            <person name="Arensburger P."/>
            <person name="Atkinson P.W."/>
            <person name="Baden H."/>
            <person name="de Berardinis V."/>
            <person name="Baldwin D."/>
            <person name="Benes V."/>
            <person name="Biedler J."/>
            <person name="Blass C."/>
            <person name="Bolanos R."/>
            <person name="Boscus D."/>
            <person name="Barnstead M."/>
            <person name="Cai S."/>
            <person name="Center A."/>
            <person name="Chaturverdi K."/>
            <person name="Christophides G.K."/>
            <person name="Chrystal M.A."/>
            <person name="Clamp M."/>
            <person name="Cravchik A."/>
            <person name="Curwen V."/>
            <person name="Dana A."/>
            <person name="Delcher A."/>
            <person name="Dew I."/>
            <person name="Evans C.A."/>
            <person name="Flanigan M."/>
            <person name="Grundschober-Freimoser A."/>
            <person name="Friedli L."/>
            <person name="Gu Z."/>
            <person name="Guan P."/>
            <person name="Guigo R."/>
            <person name="Hillenmeyer M.E."/>
            <person name="Hladun S.L."/>
            <person name="Hogan J.R."/>
            <person name="Hong Y.S."/>
            <person name="Hoover J."/>
            <person name="Jaillon O."/>
            <person name="Ke Z."/>
            <person name="Kodira C."/>
            <person name="Kokoza E."/>
            <person name="Koutsos A."/>
            <person name="Letunic I."/>
            <person name="Levitsky A."/>
            <person name="Liang Y."/>
            <person name="Lin J.J."/>
            <person name="Lobo N.F."/>
            <person name="Lopez J.R."/>
            <person name="Malek J.A."/>
            <person name="McIntosh T.C."/>
            <person name="Meister S."/>
            <person name="Miller J."/>
            <person name="Mobarry C."/>
            <person name="Mongin E."/>
            <person name="Murphy S.D."/>
            <person name="O'Brochta D.A."/>
            <person name="Pfannkoch C."/>
            <person name="Qi R."/>
            <person name="Regier M.A."/>
            <person name="Remington K."/>
            <person name="Shao H."/>
            <person name="Sharakhova M.V."/>
            <person name="Sitter C.D."/>
            <person name="Shetty J."/>
            <person name="Smith T.J."/>
            <person name="Strong R."/>
            <person name="Sun J."/>
            <person name="Thomasova D."/>
            <person name="Ton L.Q."/>
            <person name="Topalis P."/>
            <person name="Tu Z."/>
            <person name="Unger M.F."/>
            <person name="Walenz B."/>
            <person name="Wang A."/>
            <person name="Wang J."/>
            <person name="Wang M."/>
            <person name="Wang X."/>
            <person name="Woodford K.J."/>
            <person name="Wortman J.R."/>
            <person name="Wu M."/>
            <person name="Yao A."/>
            <person name="Zdobnov E.M."/>
            <person name="Zhang H."/>
            <person name="Zhao Q."/>
            <person name="Zhao S."/>
            <person name="Zhu S.C."/>
            <person name="Zhimulev I."/>
            <person name="Coluzzi M."/>
            <person name="della Torre A."/>
            <person name="Roth C.W."/>
            <person name="Louis C."/>
            <person name="Kalush F."/>
            <person name="Mural R.J."/>
            <person name="Myers E.W."/>
            <person name="Adams M.D."/>
            <person name="Smith H.O."/>
            <person name="Broder S."/>
            <person name="Gardner M.J."/>
            <person name="Fraser C.M."/>
            <person name="Birney E."/>
            <person name="Bork P."/>
            <person name="Brey P.T."/>
            <person name="Venter J.C."/>
            <person name="Weissenbach J."/>
            <person name="Kafatos F.C."/>
            <person name="Collins F.H."/>
            <person name="Hoffman S.L."/>
        </authorList>
    </citation>
    <scope>NUCLEOTIDE SEQUENCE [LARGE SCALE GENOMIC DNA]</scope>
    <source>
        <strain evidence="2 3">PEST</strain>
    </source>
</reference>
<dbReference type="EMBL" id="AAAB01008835">
    <property type="status" value="NOT_ANNOTATED_CDS"/>
    <property type="molecule type" value="Genomic_DNA"/>
</dbReference>
<accession>A0A1S4H0Z0</accession>
<dbReference type="HOGENOM" id="CLU_2075113_0_0_1"/>
<evidence type="ECO:0000256" key="1">
    <source>
        <dbReference type="SAM" id="MobiDB-lite"/>
    </source>
</evidence>
<evidence type="ECO:0000313" key="2">
    <source>
        <dbReference type="EnsemblMetazoa" id="AGAP009382-PA"/>
    </source>
</evidence>
<name>A0A1S4H0Z0_ANOGA</name>
<feature type="region of interest" description="Disordered" evidence="1">
    <location>
        <begin position="1"/>
        <end position="20"/>
    </location>
</feature>
<protein>
    <submittedName>
        <fullName evidence="2">Uncharacterized protein</fullName>
    </submittedName>
</protein>